<dbReference type="Proteomes" id="UP001329430">
    <property type="component" value="Chromosome 2"/>
</dbReference>
<dbReference type="AlphaFoldDB" id="A0AAN7VPQ5"/>
<proteinExistence type="predicted"/>
<keyword evidence="3" id="KW-1185">Reference proteome</keyword>
<comment type="caution">
    <text evidence="2">The sequence shown here is derived from an EMBL/GenBank/DDBJ whole genome shotgun (WGS) entry which is preliminary data.</text>
</comment>
<sequence>MASPNKLSVQELADMLEDEEFWEDIEKSDHVQSVYIEPPDKRELSDEDSADEDSGGLLDNLSGKQLLANAEIVMDSGRRIGNFDTIRDSDISDNVPSTSFIKEKNEVFEWLKKRRPYVQGRNGISRGRLIRIQKLDAS</sequence>
<feature type="region of interest" description="Disordered" evidence="1">
    <location>
        <begin position="31"/>
        <end position="60"/>
    </location>
</feature>
<evidence type="ECO:0000256" key="1">
    <source>
        <dbReference type="SAM" id="MobiDB-lite"/>
    </source>
</evidence>
<accession>A0AAN7VPQ5</accession>
<name>A0AAN7VPQ5_9COLE</name>
<protein>
    <submittedName>
        <fullName evidence="2">Uncharacterized protein</fullName>
    </submittedName>
</protein>
<evidence type="ECO:0000313" key="3">
    <source>
        <dbReference type="Proteomes" id="UP001329430"/>
    </source>
</evidence>
<gene>
    <name evidence="2" type="ORF">RI129_003120</name>
</gene>
<reference evidence="2 3" key="1">
    <citation type="journal article" date="2024" name="Insects">
        <title>An Improved Chromosome-Level Genome Assembly of the Firefly Pyrocoelia pectoralis.</title>
        <authorList>
            <person name="Fu X."/>
            <person name="Meyer-Rochow V.B."/>
            <person name="Ballantyne L."/>
            <person name="Zhu X."/>
        </authorList>
    </citation>
    <scope>NUCLEOTIDE SEQUENCE [LARGE SCALE GENOMIC DNA]</scope>
    <source>
        <strain evidence="2">XCY_ONT2</strain>
    </source>
</reference>
<organism evidence="2 3">
    <name type="scientific">Pyrocoelia pectoralis</name>
    <dbReference type="NCBI Taxonomy" id="417401"/>
    <lineage>
        <taxon>Eukaryota</taxon>
        <taxon>Metazoa</taxon>
        <taxon>Ecdysozoa</taxon>
        <taxon>Arthropoda</taxon>
        <taxon>Hexapoda</taxon>
        <taxon>Insecta</taxon>
        <taxon>Pterygota</taxon>
        <taxon>Neoptera</taxon>
        <taxon>Endopterygota</taxon>
        <taxon>Coleoptera</taxon>
        <taxon>Polyphaga</taxon>
        <taxon>Elateriformia</taxon>
        <taxon>Elateroidea</taxon>
        <taxon>Lampyridae</taxon>
        <taxon>Lampyrinae</taxon>
        <taxon>Pyrocoelia</taxon>
    </lineage>
</organism>
<evidence type="ECO:0000313" key="2">
    <source>
        <dbReference type="EMBL" id="KAK5648228.1"/>
    </source>
</evidence>
<dbReference type="EMBL" id="JAVRBK010000002">
    <property type="protein sequence ID" value="KAK5648228.1"/>
    <property type="molecule type" value="Genomic_DNA"/>
</dbReference>
<feature type="compositionally biased region" description="Acidic residues" evidence="1">
    <location>
        <begin position="45"/>
        <end position="54"/>
    </location>
</feature>